<dbReference type="EMBL" id="JAGSYN010000265">
    <property type="protein sequence ID" value="KAG7661161.1"/>
    <property type="molecule type" value="Genomic_DNA"/>
</dbReference>
<keyword evidence="7" id="KW-0520">NAD</keyword>
<dbReference type="PROSITE" id="PS00059">
    <property type="entry name" value="ADH_ZINC"/>
    <property type="match status" value="1"/>
</dbReference>
<dbReference type="GO" id="GO:0008270">
    <property type="term" value="F:zinc ion binding"/>
    <property type="evidence" value="ECO:0007669"/>
    <property type="project" value="InterPro"/>
</dbReference>
<gene>
    <name evidence="10" type="ORF">J8A68_005334</name>
</gene>
<dbReference type="Proteomes" id="UP000694255">
    <property type="component" value="Unassembled WGS sequence"/>
</dbReference>
<dbReference type="InterPro" id="IPR013149">
    <property type="entry name" value="ADH-like_C"/>
</dbReference>
<dbReference type="RefSeq" id="XP_049261394.1">
    <property type="nucleotide sequence ID" value="XM_049409389.1"/>
</dbReference>
<keyword evidence="4 8" id="KW-0479">Metal-binding</keyword>
<dbReference type="InterPro" id="IPR013154">
    <property type="entry name" value="ADH-like_N"/>
</dbReference>
<evidence type="ECO:0000256" key="3">
    <source>
        <dbReference type="ARBA" id="ARBA00013190"/>
    </source>
</evidence>
<evidence type="ECO:0000313" key="10">
    <source>
        <dbReference type="EMBL" id="KAG7661161.1"/>
    </source>
</evidence>
<dbReference type="Pfam" id="PF00107">
    <property type="entry name" value="ADH_zinc_N"/>
    <property type="match status" value="1"/>
</dbReference>
<evidence type="ECO:0000256" key="6">
    <source>
        <dbReference type="ARBA" id="ARBA00023002"/>
    </source>
</evidence>
<accession>A0A8J5Q6N4</accession>
<dbReference type="InterPro" id="IPR020843">
    <property type="entry name" value="ER"/>
</dbReference>
<organism evidence="10 11">
    <name type="scientific">[Candida] subhashii</name>
    <dbReference type="NCBI Taxonomy" id="561895"/>
    <lineage>
        <taxon>Eukaryota</taxon>
        <taxon>Fungi</taxon>
        <taxon>Dikarya</taxon>
        <taxon>Ascomycota</taxon>
        <taxon>Saccharomycotina</taxon>
        <taxon>Pichiomycetes</taxon>
        <taxon>Debaryomycetaceae</taxon>
        <taxon>Spathaspora</taxon>
    </lineage>
</organism>
<reference evidence="10 11" key="1">
    <citation type="journal article" date="2021" name="DNA Res.">
        <title>Genome analysis of Candida subhashii reveals its hybrid nature and dual mitochondrial genome conformations.</title>
        <authorList>
            <person name="Mixao V."/>
            <person name="Hegedusova E."/>
            <person name="Saus E."/>
            <person name="Pryszcz L.P."/>
            <person name="Cillingova A."/>
            <person name="Nosek J."/>
            <person name="Gabaldon T."/>
        </authorList>
    </citation>
    <scope>NUCLEOTIDE SEQUENCE [LARGE SCALE GENOMIC DNA]</scope>
    <source>
        <strain evidence="10 11">CBS 10753</strain>
    </source>
</reference>
<comment type="caution">
    <text evidence="10">The sequence shown here is derived from an EMBL/GenBank/DDBJ whole genome shotgun (WGS) entry which is preliminary data.</text>
</comment>
<sequence>MAIPETQKALVFETPGGPIQFKDRPVPKPGPNELLLKMKYSGVCHSDLHAWKGDWARQASMPLVGGHEGVGQVVAMGSNVQGWKIGDYAGVKWLYSTCQHCDYCQDGDDPCCLDQQVSGYTHDGSFQQYAVADAIQAPKIPKGVDLASVAPILCAGVSVYAALQSSGRKAGEWICVSGAGGGLGSLAVQYAKAMGFRVVGVDCGEEKEAFVQELGVDAYVDAAKEKNVAATVKSVTGGGAHAVLNVSTATSAMQDSLDFIRPRGTVVLLGVPGGESNLSVNVHDTVAFCYSVKGSAVGNRKQTQEAIELFGRGLIKCPIKIIGMRQLRQVFELMEERKIMGRYVLDLSY</sequence>
<dbReference type="SMART" id="SM00829">
    <property type="entry name" value="PKS_ER"/>
    <property type="match status" value="1"/>
</dbReference>
<dbReference type="Pfam" id="PF08240">
    <property type="entry name" value="ADH_N"/>
    <property type="match status" value="1"/>
</dbReference>
<keyword evidence="11" id="KW-1185">Reference proteome</keyword>
<keyword evidence="5 8" id="KW-0862">Zinc</keyword>
<dbReference type="GeneID" id="73472134"/>
<dbReference type="AlphaFoldDB" id="A0A8J5Q6N4"/>
<dbReference type="FunFam" id="3.40.50.720:FF:000039">
    <property type="entry name" value="Alcohol dehydrogenase AdhP"/>
    <property type="match status" value="1"/>
</dbReference>
<evidence type="ECO:0000256" key="4">
    <source>
        <dbReference type="ARBA" id="ARBA00022723"/>
    </source>
</evidence>
<dbReference type="PANTHER" id="PTHR42940:SF3">
    <property type="entry name" value="ALCOHOL DEHYDROGENASE 1-RELATED"/>
    <property type="match status" value="1"/>
</dbReference>
<dbReference type="EC" id="1.1.1.1" evidence="3"/>
<evidence type="ECO:0000313" key="11">
    <source>
        <dbReference type="Proteomes" id="UP000694255"/>
    </source>
</evidence>
<dbReference type="PANTHER" id="PTHR42940">
    <property type="entry name" value="ALCOHOL DEHYDROGENASE 1-RELATED"/>
    <property type="match status" value="1"/>
</dbReference>
<dbReference type="CDD" id="cd08297">
    <property type="entry name" value="CAD3"/>
    <property type="match status" value="1"/>
</dbReference>
<evidence type="ECO:0000259" key="9">
    <source>
        <dbReference type="SMART" id="SM00829"/>
    </source>
</evidence>
<evidence type="ECO:0000256" key="8">
    <source>
        <dbReference type="RuleBase" id="RU361277"/>
    </source>
</evidence>
<dbReference type="GO" id="GO:0004022">
    <property type="term" value="F:alcohol dehydrogenase (NAD+) activity"/>
    <property type="evidence" value="ECO:0007669"/>
    <property type="project" value="UniProtKB-EC"/>
</dbReference>
<evidence type="ECO:0000256" key="1">
    <source>
        <dbReference type="ARBA" id="ARBA00001947"/>
    </source>
</evidence>
<dbReference type="GO" id="GO:0005737">
    <property type="term" value="C:cytoplasm"/>
    <property type="evidence" value="ECO:0007669"/>
    <property type="project" value="TreeGrafter"/>
</dbReference>
<evidence type="ECO:0000256" key="7">
    <source>
        <dbReference type="ARBA" id="ARBA00023027"/>
    </source>
</evidence>
<evidence type="ECO:0000256" key="2">
    <source>
        <dbReference type="ARBA" id="ARBA00008072"/>
    </source>
</evidence>
<dbReference type="FunFam" id="3.90.180.10:FF:000002">
    <property type="entry name" value="Alcohol dehydrogenase AdhP"/>
    <property type="match status" value="1"/>
</dbReference>
<name>A0A8J5Q6N4_9ASCO</name>
<keyword evidence="6" id="KW-0560">Oxidoreductase</keyword>
<feature type="domain" description="Enoyl reductase (ER)" evidence="9">
    <location>
        <begin position="16"/>
        <end position="345"/>
    </location>
</feature>
<comment type="cofactor">
    <cofactor evidence="1 8">
        <name>Zn(2+)</name>
        <dbReference type="ChEBI" id="CHEBI:29105"/>
    </cofactor>
</comment>
<proteinExistence type="inferred from homology"/>
<dbReference type="InterPro" id="IPR002328">
    <property type="entry name" value="ADH_Zn_CS"/>
</dbReference>
<protein>
    <recommendedName>
        <fullName evidence="3">alcohol dehydrogenase</fullName>
        <ecNumber evidence="3">1.1.1.1</ecNumber>
    </recommendedName>
</protein>
<comment type="similarity">
    <text evidence="2 8">Belongs to the zinc-containing alcohol dehydrogenase family.</text>
</comment>
<evidence type="ECO:0000256" key="5">
    <source>
        <dbReference type="ARBA" id="ARBA00022833"/>
    </source>
</evidence>
<dbReference type="OrthoDB" id="1879366at2759"/>